<dbReference type="EMBL" id="JARBHB010000007">
    <property type="protein sequence ID" value="KAJ8879181.1"/>
    <property type="molecule type" value="Genomic_DNA"/>
</dbReference>
<feature type="region of interest" description="Disordered" evidence="1">
    <location>
        <begin position="118"/>
        <end position="146"/>
    </location>
</feature>
<gene>
    <name evidence="2" type="ORF">PR048_019787</name>
</gene>
<evidence type="ECO:0000313" key="3">
    <source>
        <dbReference type="Proteomes" id="UP001159363"/>
    </source>
</evidence>
<dbReference type="Proteomes" id="UP001159363">
    <property type="component" value="Chromosome 6"/>
</dbReference>
<comment type="caution">
    <text evidence="2">The sequence shown here is derived from an EMBL/GenBank/DDBJ whole genome shotgun (WGS) entry which is preliminary data.</text>
</comment>
<organism evidence="2 3">
    <name type="scientific">Dryococelus australis</name>
    <dbReference type="NCBI Taxonomy" id="614101"/>
    <lineage>
        <taxon>Eukaryota</taxon>
        <taxon>Metazoa</taxon>
        <taxon>Ecdysozoa</taxon>
        <taxon>Arthropoda</taxon>
        <taxon>Hexapoda</taxon>
        <taxon>Insecta</taxon>
        <taxon>Pterygota</taxon>
        <taxon>Neoptera</taxon>
        <taxon>Polyneoptera</taxon>
        <taxon>Phasmatodea</taxon>
        <taxon>Verophasmatodea</taxon>
        <taxon>Anareolatae</taxon>
        <taxon>Phasmatidae</taxon>
        <taxon>Eurycanthinae</taxon>
        <taxon>Dryococelus</taxon>
    </lineage>
</organism>
<protein>
    <submittedName>
        <fullName evidence="2">Uncharacterized protein</fullName>
    </submittedName>
</protein>
<sequence length="513" mass="56478">MSQIGATVAERLARSPFTKANRVQSPAGLPDFRKWESCRTMPLVGVFSRGEKGWKDPMLGSFRSSLYDADEWSLTEAVESKPQVVIHDRLMSDAAFATAPIKTEHSYSYPMPDSPCSLVGKLEDSDDDDDDDDDDSECSSNLHHRPPVTLSVGAPLIWGAGGSGFESRVSEWSLSDIGEEVVFQGLFQGMGCPSCINQPTTSRDMEIPRVQCPIAVLQSRCELLDRCPSRLPGNTIKAPIRIITGGDVHISQIKQSCRVTPWGEPYNQAQENNTILLSTGFKAELKAPDFLALFCTFEAEMRRLDKGDTATHIKCAIATKRKALNCRVASSSHCVYGRDNDFAPSTLVVCVRARESGCLNFTERKGETARIIALAMTYERGILTVDVYDYRVMARARGCYHQPWTRLPLSPWRPGDGALFCSSVAHFSVEVFFGGVINGRLGARLKNKSTVPSHVCSEPGEDGLICHLKQGLNDYAIWFGVVISSSDYDTEIFSLKAQKNKTASVKTALFAYA</sequence>
<reference evidence="2 3" key="1">
    <citation type="submission" date="2023-02" db="EMBL/GenBank/DDBJ databases">
        <title>LHISI_Scaffold_Assembly.</title>
        <authorList>
            <person name="Stuart O.P."/>
            <person name="Cleave R."/>
            <person name="Magrath M.J.L."/>
            <person name="Mikheyev A.S."/>
        </authorList>
    </citation>
    <scope>NUCLEOTIDE SEQUENCE [LARGE SCALE GENOMIC DNA]</scope>
    <source>
        <strain evidence="2">Daus_M_001</strain>
        <tissue evidence="2">Leg muscle</tissue>
    </source>
</reference>
<evidence type="ECO:0000313" key="2">
    <source>
        <dbReference type="EMBL" id="KAJ8879181.1"/>
    </source>
</evidence>
<evidence type="ECO:0000256" key="1">
    <source>
        <dbReference type="SAM" id="MobiDB-lite"/>
    </source>
</evidence>
<proteinExistence type="predicted"/>
<accession>A0ABQ9H4G0</accession>
<name>A0ABQ9H4G0_9NEOP</name>
<keyword evidence="3" id="KW-1185">Reference proteome</keyword>
<feature type="compositionally biased region" description="Acidic residues" evidence="1">
    <location>
        <begin position="124"/>
        <end position="137"/>
    </location>
</feature>